<dbReference type="InterPro" id="IPR002575">
    <property type="entry name" value="Aminoglycoside_PTrfase"/>
</dbReference>
<comment type="caution">
    <text evidence="2">The sequence shown here is derived from an EMBL/GenBank/DDBJ whole genome shotgun (WGS) entry which is preliminary data.</text>
</comment>
<dbReference type="SUPFAM" id="SSF48452">
    <property type="entry name" value="TPR-like"/>
    <property type="match status" value="1"/>
</dbReference>
<name>A0A8J3JKQ8_9ACTN</name>
<protein>
    <recommendedName>
        <fullName evidence="1">Aminoglycoside phosphotransferase domain-containing protein</fullName>
    </recommendedName>
</protein>
<dbReference type="EMBL" id="BONF01000019">
    <property type="protein sequence ID" value="GIF82297.1"/>
    <property type="molecule type" value="Genomic_DNA"/>
</dbReference>
<feature type="domain" description="Aminoglycoside phosphotransferase" evidence="1">
    <location>
        <begin position="818"/>
        <end position="1044"/>
    </location>
</feature>
<dbReference type="PANTHER" id="PTHR40086:SF1">
    <property type="entry name" value="CELL CYCLE REGULATOR CCRZ"/>
    <property type="match status" value="1"/>
</dbReference>
<dbReference type="Gene3D" id="3.90.1200.10">
    <property type="match status" value="1"/>
</dbReference>
<keyword evidence="3" id="KW-1185">Reference proteome</keyword>
<dbReference type="InterPro" id="IPR011009">
    <property type="entry name" value="Kinase-like_dom_sf"/>
</dbReference>
<dbReference type="PANTHER" id="PTHR40086">
    <property type="entry name" value="PHOSPHOTRANSFERASE YTMP-RELATED"/>
    <property type="match status" value="1"/>
</dbReference>
<sequence length="1125" mass="122475">MTVTARYQPGAVRIPFVDREELLAAFDAEIAAMGATPRLLELTGVGGIGKSRLMHELVRRAPKDLPQATLNLQEPSQRPAPAGLGSLRAQFGRAGVRFDRFDLAYGVWWQRLNPHVALSADQLSWAAESDLITSVLNDASGVPVFGVAVKVLGIAARRFKRWNVIRHDPTLLELDELTLDQLGDAVVYLFAQDLEKHGRYLLCVDAYEALVGGVARAGTAALADVWLRDLLGQLDRGLVAVASREPLGWVRHDPGWAGRIQPLPVAALPYEARHELAAALGVADQRTREAIARDCEGLPFYIHLAHESGPAAGRYAHIEERFLHHVEPDMVRIFELLSVARVFDREIFRRVARHYELRADTQMWERLISYSFIATVGRDSLQLHQLMARSIQSRLSPGVLRELHELLGDLWQQRGLATRSADAWREAARHAAYANPGDLAALLPFADRLAATGKPGLDAMRTDLEEMWAGAAGADGQRLVRLLHAEAELLVGDGDAAHEGLRSLGAHLPPAADEVDARLALAAANALRIIGETGQALHRYAQIWPDYSGPVRLDAGLWHADLDMAQGRFVDAIATAEAVAAASSPDRVALLGDLARLRALAYRFAFEPELAHPELRQAREFYEAAGHEVGLANIMTNEAEVLALSDPARAVTAAEAAVAAQRRIGATLEVGKSLSALALGRLGLGELEKADAALDEAVVALEQSAYRSGRARAELVRALCHARARRRDEAVASTVWAVSELEAVQVYPTLIMVAGALLDRIGAPDPAVTAAVERAIAALQPLNGLPRLAASVRALVSQLVADDWDEVYDQAQAQVEGSSGFYNHNVRVGDRLVRVPIAGADRMDLHIWPEEAVLAAAGRRLADVPALYTVSREPAYQIHEWVDRPTLNDVAPRGVPVPPGVIDQLAAFFARLGTVPLDTLPPVPDGWPHDGDSAAFADRLLDTTRGVHASFAAGFGALWERLGIPADPFAALTLNQLATRPFRLVHADVHRKNVLLRDGDGAVVILDWELALAGDPVYELAVHLHKMGYLPEEDRAMRAAWARACAAEQWPGWESDVARYLAHERVKSVIVDSVRYAKLVVAEPGELDQCTETFTDKLSLARHVWGDDRPVDPAEVRSLLSGYLG</sequence>
<evidence type="ECO:0000313" key="3">
    <source>
        <dbReference type="Proteomes" id="UP000601223"/>
    </source>
</evidence>
<dbReference type="InterPro" id="IPR052077">
    <property type="entry name" value="CcrZ_PhaseVar_Mediator"/>
</dbReference>
<dbReference type="AlphaFoldDB" id="A0A8J3JKQ8"/>
<dbReference type="Pfam" id="PF01636">
    <property type="entry name" value="APH"/>
    <property type="match status" value="1"/>
</dbReference>
<dbReference type="SUPFAM" id="SSF56112">
    <property type="entry name" value="Protein kinase-like (PK-like)"/>
    <property type="match status" value="1"/>
</dbReference>
<dbReference type="RefSeq" id="WP_203747250.1">
    <property type="nucleotide sequence ID" value="NZ_BONF01000019.1"/>
</dbReference>
<organism evidence="2 3">
    <name type="scientific">Catellatospora bangladeshensis</name>
    <dbReference type="NCBI Taxonomy" id="310355"/>
    <lineage>
        <taxon>Bacteria</taxon>
        <taxon>Bacillati</taxon>
        <taxon>Actinomycetota</taxon>
        <taxon>Actinomycetes</taxon>
        <taxon>Micromonosporales</taxon>
        <taxon>Micromonosporaceae</taxon>
        <taxon>Catellatospora</taxon>
    </lineage>
</organism>
<reference evidence="2 3" key="1">
    <citation type="submission" date="2021-01" db="EMBL/GenBank/DDBJ databases">
        <title>Whole genome shotgun sequence of Catellatospora bangladeshensis NBRC 107357.</title>
        <authorList>
            <person name="Komaki H."/>
            <person name="Tamura T."/>
        </authorList>
    </citation>
    <scope>NUCLEOTIDE SEQUENCE [LARGE SCALE GENOMIC DNA]</scope>
    <source>
        <strain evidence="2 3">NBRC 107357</strain>
    </source>
</reference>
<accession>A0A8J3JKQ8</accession>
<evidence type="ECO:0000313" key="2">
    <source>
        <dbReference type="EMBL" id="GIF82297.1"/>
    </source>
</evidence>
<dbReference type="Proteomes" id="UP000601223">
    <property type="component" value="Unassembled WGS sequence"/>
</dbReference>
<evidence type="ECO:0000259" key="1">
    <source>
        <dbReference type="Pfam" id="PF01636"/>
    </source>
</evidence>
<gene>
    <name evidence="2" type="ORF">Cba03nite_36460</name>
</gene>
<proteinExistence type="predicted"/>
<dbReference type="InterPro" id="IPR011990">
    <property type="entry name" value="TPR-like_helical_dom_sf"/>
</dbReference>